<dbReference type="Gene3D" id="1.20.1280.50">
    <property type="match status" value="1"/>
</dbReference>
<comment type="caution">
    <text evidence="1">The sequence shown here is derived from an EMBL/GenBank/DDBJ whole genome shotgun (WGS) entry which is preliminary data.</text>
</comment>
<organism evidence="1 2">
    <name type="scientific">Armillaria luteobubalina</name>
    <dbReference type="NCBI Taxonomy" id="153913"/>
    <lineage>
        <taxon>Eukaryota</taxon>
        <taxon>Fungi</taxon>
        <taxon>Dikarya</taxon>
        <taxon>Basidiomycota</taxon>
        <taxon>Agaricomycotina</taxon>
        <taxon>Agaricomycetes</taxon>
        <taxon>Agaricomycetidae</taxon>
        <taxon>Agaricales</taxon>
        <taxon>Marasmiineae</taxon>
        <taxon>Physalacriaceae</taxon>
        <taxon>Armillaria</taxon>
    </lineage>
</organism>
<accession>A0AA39UQY5</accession>
<dbReference type="EMBL" id="JAUEPU010000024">
    <property type="protein sequence ID" value="KAK0493544.1"/>
    <property type="molecule type" value="Genomic_DNA"/>
</dbReference>
<keyword evidence="2" id="KW-1185">Reference proteome</keyword>
<dbReference type="Proteomes" id="UP001175228">
    <property type="component" value="Unassembled WGS sequence"/>
</dbReference>
<name>A0AA39UQY5_9AGAR</name>
<sequence>MSPFWPKYDLRACAPIDTLPVELLTYIFSLATHGIPVATEGKEGPLFDSESVKMPTRLSAVSKHWCLVARNTPALWSSICATIASIHKICHHGQRLSLFHTSHLSSHLSLSRNHTLDIIIDARDPDWDFSEPSVEPECRYTPPFSYQHMMTVMSMLHPHIHRWRSFSILTDTWFPMHVALFYLSNAPAPLLESLTIMRCNDYISHASRFQPAALNTPFVLDPRTNRLRTLTLRGVYAEWSSLTVLRDLEILEITSLSPDVRPSSADMHGILSACASSLRKLRLMNDAGPSSRDDVAVRPVTLPVLEDVSIGYRADTPLDTAYHGLAKLFSGPNVRQVTLENDRYPGDALAIDPGDVLTGLAFPLMERVVLKDISASLESMHRFLMNVRHLEIEWTAVKCLLPLPDGSCPCPKLQTLCLRSFDIEGINSMGIDMILGVLRVRGTSALREVDVHVTSANANTCVDYLTEMEVGMPQVKIFGDDDFSDTESESSDLSEEDAYGLGGTFNDPIFDALFRSQSGFDTVTTR</sequence>
<proteinExistence type="predicted"/>
<evidence type="ECO:0000313" key="2">
    <source>
        <dbReference type="Proteomes" id="UP001175228"/>
    </source>
</evidence>
<evidence type="ECO:0000313" key="1">
    <source>
        <dbReference type="EMBL" id="KAK0493544.1"/>
    </source>
</evidence>
<gene>
    <name evidence="1" type="ORF">EDD18DRAFT_1178632</name>
</gene>
<reference evidence="1" key="1">
    <citation type="submission" date="2023-06" db="EMBL/GenBank/DDBJ databases">
        <authorList>
            <consortium name="Lawrence Berkeley National Laboratory"/>
            <person name="Ahrendt S."/>
            <person name="Sahu N."/>
            <person name="Indic B."/>
            <person name="Wong-Bajracharya J."/>
            <person name="Merenyi Z."/>
            <person name="Ke H.-M."/>
            <person name="Monk M."/>
            <person name="Kocsube S."/>
            <person name="Drula E."/>
            <person name="Lipzen A."/>
            <person name="Balint B."/>
            <person name="Henrissat B."/>
            <person name="Andreopoulos B."/>
            <person name="Martin F.M."/>
            <person name="Harder C.B."/>
            <person name="Rigling D."/>
            <person name="Ford K.L."/>
            <person name="Foster G.D."/>
            <person name="Pangilinan J."/>
            <person name="Papanicolaou A."/>
            <person name="Barry K."/>
            <person name="LaButti K."/>
            <person name="Viragh M."/>
            <person name="Koriabine M."/>
            <person name="Yan M."/>
            <person name="Riley R."/>
            <person name="Champramary S."/>
            <person name="Plett K.L."/>
            <person name="Tsai I.J."/>
            <person name="Slot J."/>
            <person name="Sipos G."/>
            <person name="Plett J."/>
            <person name="Nagy L.G."/>
            <person name="Grigoriev I.V."/>
        </authorList>
    </citation>
    <scope>NUCLEOTIDE SEQUENCE</scope>
    <source>
        <strain evidence="1">HWK02</strain>
    </source>
</reference>
<dbReference type="AlphaFoldDB" id="A0AA39UQY5"/>
<evidence type="ECO:0008006" key="3">
    <source>
        <dbReference type="Google" id="ProtNLM"/>
    </source>
</evidence>
<protein>
    <recommendedName>
        <fullName evidence="3">F-box domain-containing protein</fullName>
    </recommendedName>
</protein>